<keyword evidence="8" id="KW-0460">Magnesium</keyword>
<sequence>MAFVTGLAPPRSVGKTAVTRTRRWKNVVVAIERQGGHAAADPEAVAYSDSIEYPSPEGPFCELGHLSEVPHLTDYLPDLEVHKNPAAGREFINRYFVDNGDAVMKQVVMNAAKPRDMTMYMRAGPRESVYFHPDEVRAAIVSCGGICPGINTVIREVVENLWYEYGVRSIFGVQNGYRGFYSKNWKTMNPEMVDQIHKQGGTILGSSRGGFDCRKIMDALETRGINHVYIIGGDGTIRGANILAAEAKKRCLKLSVVSVPKTIDNDIPVIDRSFGFETAVEGALRAINAACVEAQSFPNGLGLVKLMGRNSGFIAMHATLSSRDVDVCLIPEVPFQMDGPCGLNAYVEKRLKERGRCIVVVAEGAGQNIVVDKRAVVRDRSGNRLLSDIGLYLYNELKLYFQQKETEINLKYIDPTYMIRAVPANAADNLYCTMLAHMAVHGAFAGFTAFTVGPVNGFHTYIPLADVTNLQNKVNIVDRNWLRLVASTGQSEMMDTSLSGSDCNGTEPEAEPDFLTA</sequence>
<evidence type="ECO:0000256" key="10">
    <source>
        <dbReference type="ARBA" id="ARBA00048070"/>
    </source>
</evidence>
<evidence type="ECO:0000256" key="11">
    <source>
        <dbReference type="SAM" id="MobiDB-lite"/>
    </source>
</evidence>
<feature type="compositionally biased region" description="Acidic residues" evidence="11">
    <location>
        <begin position="508"/>
        <end position="517"/>
    </location>
</feature>
<gene>
    <name evidence="13" type="ORF">RMAR00112_LOCUS28926</name>
</gene>
<comment type="function">
    <text evidence="2">Catalyzes the phosphorylation of D-fructose 6-phosphate to fructose 1,6-bisphosphate by ATP, the first committing step of glycolysis.</text>
</comment>
<dbReference type="InterPro" id="IPR050929">
    <property type="entry name" value="PFKA"/>
</dbReference>
<dbReference type="PANTHER" id="PTHR45770">
    <property type="entry name" value="ATP-DEPENDENT 6-PHOSPHOFRUCTOKINASE 1"/>
    <property type="match status" value="1"/>
</dbReference>
<comment type="cofactor">
    <cofactor evidence="1">
        <name>Mg(2+)</name>
        <dbReference type="ChEBI" id="CHEBI:18420"/>
    </cofactor>
</comment>
<evidence type="ECO:0000256" key="9">
    <source>
        <dbReference type="ARBA" id="ARBA00023152"/>
    </source>
</evidence>
<dbReference type="Pfam" id="PF00365">
    <property type="entry name" value="PFK"/>
    <property type="match status" value="1"/>
</dbReference>
<evidence type="ECO:0000256" key="4">
    <source>
        <dbReference type="ARBA" id="ARBA00022723"/>
    </source>
</evidence>
<keyword evidence="7" id="KW-0067">ATP-binding</keyword>
<organism evidence="13">
    <name type="scientific">Rhodosorus marinus</name>
    <dbReference type="NCBI Taxonomy" id="101924"/>
    <lineage>
        <taxon>Eukaryota</taxon>
        <taxon>Rhodophyta</taxon>
        <taxon>Stylonematophyceae</taxon>
        <taxon>Stylonematales</taxon>
        <taxon>Stylonemataceae</taxon>
        <taxon>Rhodosorus</taxon>
    </lineage>
</organism>
<dbReference type="NCBIfam" id="NF005301">
    <property type="entry name" value="PRK06830.1"/>
    <property type="match status" value="1"/>
</dbReference>
<dbReference type="FunFam" id="3.40.50.450:FF:000002">
    <property type="entry name" value="ATP-dependent 6-phosphofructokinase"/>
    <property type="match status" value="1"/>
</dbReference>
<evidence type="ECO:0000259" key="12">
    <source>
        <dbReference type="Pfam" id="PF00365"/>
    </source>
</evidence>
<evidence type="ECO:0000313" key="13">
    <source>
        <dbReference type="EMBL" id="CAE0060860.1"/>
    </source>
</evidence>
<evidence type="ECO:0000256" key="8">
    <source>
        <dbReference type="ARBA" id="ARBA00022842"/>
    </source>
</evidence>
<dbReference type="InterPro" id="IPR000023">
    <property type="entry name" value="Phosphofructokinase_dom"/>
</dbReference>
<keyword evidence="4" id="KW-0479">Metal-binding</keyword>
<dbReference type="Gene3D" id="3.40.50.450">
    <property type="match status" value="1"/>
</dbReference>
<evidence type="ECO:0000256" key="6">
    <source>
        <dbReference type="ARBA" id="ARBA00022777"/>
    </source>
</evidence>
<name>A0A7S3A5W4_9RHOD</name>
<evidence type="ECO:0000256" key="3">
    <source>
        <dbReference type="ARBA" id="ARBA00022679"/>
    </source>
</evidence>
<proteinExistence type="predicted"/>
<evidence type="ECO:0000256" key="1">
    <source>
        <dbReference type="ARBA" id="ARBA00001946"/>
    </source>
</evidence>
<keyword evidence="5" id="KW-0547">Nucleotide-binding</keyword>
<protein>
    <recommendedName>
        <fullName evidence="12">Phosphofructokinase domain-containing protein</fullName>
    </recommendedName>
</protein>
<keyword evidence="9" id="KW-0324">Glycolysis</keyword>
<dbReference type="SUPFAM" id="SSF53784">
    <property type="entry name" value="Phosphofructokinase"/>
    <property type="match status" value="1"/>
</dbReference>
<dbReference type="PRINTS" id="PR00476">
    <property type="entry name" value="PHFRCTKINASE"/>
</dbReference>
<dbReference type="GO" id="GO:0046872">
    <property type="term" value="F:metal ion binding"/>
    <property type="evidence" value="ECO:0007669"/>
    <property type="project" value="UniProtKB-KW"/>
</dbReference>
<comment type="catalytic activity">
    <reaction evidence="10">
        <text>beta-D-fructose 6-phosphate + ATP = beta-D-fructose 1,6-bisphosphate + ADP + H(+)</text>
        <dbReference type="Rhea" id="RHEA:16109"/>
        <dbReference type="ChEBI" id="CHEBI:15378"/>
        <dbReference type="ChEBI" id="CHEBI:30616"/>
        <dbReference type="ChEBI" id="CHEBI:32966"/>
        <dbReference type="ChEBI" id="CHEBI:57634"/>
        <dbReference type="ChEBI" id="CHEBI:456216"/>
        <dbReference type="EC" id="2.7.1.11"/>
    </reaction>
</comment>
<accession>A0A7S3A5W4</accession>
<reference evidence="13" key="1">
    <citation type="submission" date="2021-01" db="EMBL/GenBank/DDBJ databases">
        <authorList>
            <person name="Corre E."/>
            <person name="Pelletier E."/>
            <person name="Niang G."/>
            <person name="Scheremetjew M."/>
            <person name="Finn R."/>
            <person name="Kale V."/>
            <person name="Holt S."/>
            <person name="Cochrane G."/>
            <person name="Meng A."/>
            <person name="Brown T."/>
            <person name="Cohen L."/>
        </authorList>
    </citation>
    <scope>NUCLEOTIDE SEQUENCE</scope>
    <source>
        <strain evidence="13">CCMP 769</strain>
    </source>
</reference>
<dbReference type="UniPathway" id="UPA00109">
    <property type="reaction ID" value="UER00182"/>
</dbReference>
<dbReference type="InterPro" id="IPR035966">
    <property type="entry name" value="PKF_sf"/>
</dbReference>
<evidence type="ECO:0000256" key="2">
    <source>
        <dbReference type="ARBA" id="ARBA00002659"/>
    </source>
</evidence>
<keyword evidence="6" id="KW-0418">Kinase</keyword>
<dbReference type="GO" id="GO:0005737">
    <property type="term" value="C:cytoplasm"/>
    <property type="evidence" value="ECO:0007669"/>
    <property type="project" value="UniProtKB-ARBA"/>
</dbReference>
<dbReference type="EMBL" id="HBHW01037618">
    <property type="protein sequence ID" value="CAE0060860.1"/>
    <property type="molecule type" value="Transcribed_RNA"/>
</dbReference>
<feature type="region of interest" description="Disordered" evidence="11">
    <location>
        <begin position="493"/>
        <end position="517"/>
    </location>
</feature>
<dbReference type="AlphaFoldDB" id="A0A7S3A5W4"/>
<dbReference type="InterPro" id="IPR022953">
    <property type="entry name" value="ATP_PFK"/>
</dbReference>
<dbReference type="GO" id="GO:0006002">
    <property type="term" value="P:fructose 6-phosphate metabolic process"/>
    <property type="evidence" value="ECO:0007669"/>
    <property type="project" value="InterPro"/>
</dbReference>
<evidence type="ECO:0000256" key="7">
    <source>
        <dbReference type="ARBA" id="ARBA00022840"/>
    </source>
</evidence>
<feature type="compositionally biased region" description="Polar residues" evidence="11">
    <location>
        <begin position="493"/>
        <end position="504"/>
    </location>
</feature>
<dbReference type="GO" id="GO:0005524">
    <property type="term" value="F:ATP binding"/>
    <property type="evidence" value="ECO:0007669"/>
    <property type="project" value="UniProtKB-KW"/>
</dbReference>
<keyword evidence="3" id="KW-0808">Transferase</keyword>
<evidence type="ECO:0000256" key="5">
    <source>
        <dbReference type="ARBA" id="ARBA00022741"/>
    </source>
</evidence>
<feature type="domain" description="Phosphofructokinase" evidence="12">
    <location>
        <begin position="137"/>
        <end position="441"/>
    </location>
</feature>
<dbReference type="GO" id="GO:0003872">
    <property type="term" value="F:6-phosphofructokinase activity"/>
    <property type="evidence" value="ECO:0007669"/>
    <property type="project" value="UniProtKB-EC"/>
</dbReference>